<feature type="transmembrane region" description="Helical" evidence="7">
    <location>
        <begin position="95"/>
        <end position="113"/>
    </location>
</feature>
<dbReference type="EMBL" id="WNYA01000006">
    <property type="protein sequence ID" value="KAG8569944.1"/>
    <property type="molecule type" value="Genomic_DNA"/>
</dbReference>
<evidence type="ECO:0000256" key="6">
    <source>
        <dbReference type="SAM" id="MobiDB-lite"/>
    </source>
</evidence>
<evidence type="ECO:0000256" key="7">
    <source>
        <dbReference type="SAM" id="Phobius"/>
    </source>
</evidence>
<dbReference type="PANTHER" id="PTHR14948">
    <property type="entry name" value="NG5"/>
    <property type="match status" value="1"/>
</dbReference>
<comment type="caution">
    <text evidence="8">The sequence shown here is derived from an EMBL/GenBank/DDBJ whole genome shotgun (WGS) entry which is preliminary data.</text>
</comment>
<dbReference type="AlphaFoldDB" id="A0AAV7BBJ8"/>
<reference evidence="8" key="1">
    <citation type="thesis" date="2020" institute="ProQuest LLC" country="789 East Eisenhower Parkway, Ann Arbor, MI, USA">
        <title>Comparative Genomics and Chromosome Evolution.</title>
        <authorList>
            <person name="Mudd A.B."/>
        </authorList>
    </citation>
    <scope>NUCLEOTIDE SEQUENCE</scope>
    <source>
        <strain evidence="8">237g6f4</strain>
        <tissue evidence="8">Blood</tissue>
    </source>
</reference>
<feature type="transmembrane region" description="Helical" evidence="7">
    <location>
        <begin position="47"/>
        <end position="69"/>
    </location>
</feature>
<evidence type="ECO:0000256" key="5">
    <source>
        <dbReference type="ARBA" id="ARBA00023136"/>
    </source>
</evidence>
<sequence>METLKYPPPPHPPPEIPPDYVPPPPPPVVVTTQPTAFVVPPPVYRDYLAWSIVNLLLCCLPLGAVALHYSIKTRKAINHLDEDTIFHYSSSALKWNRIATLLGVLLNIAWIGYKTYVNVTGDYSYYNG</sequence>
<dbReference type="Pfam" id="PF04505">
    <property type="entry name" value="CD225"/>
    <property type="match status" value="1"/>
</dbReference>
<name>A0AAV7BBJ8_ENGPU</name>
<evidence type="ECO:0008006" key="10">
    <source>
        <dbReference type="Google" id="ProtNLM"/>
    </source>
</evidence>
<dbReference type="InterPro" id="IPR007593">
    <property type="entry name" value="CD225/Dispanin_fam"/>
</dbReference>
<comment type="subcellular location">
    <subcellularLocation>
        <location evidence="1">Membrane</location>
    </subcellularLocation>
</comment>
<feature type="region of interest" description="Disordered" evidence="6">
    <location>
        <begin position="1"/>
        <end position="20"/>
    </location>
</feature>
<keyword evidence="4 7" id="KW-1133">Transmembrane helix</keyword>
<keyword evidence="5 7" id="KW-0472">Membrane</keyword>
<proteinExistence type="inferred from homology"/>
<evidence type="ECO:0000256" key="4">
    <source>
        <dbReference type="ARBA" id="ARBA00022989"/>
    </source>
</evidence>
<dbReference type="InterPro" id="IPR051423">
    <property type="entry name" value="CD225/Dispanin"/>
</dbReference>
<gene>
    <name evidence="8" type="ORF">GDO81_014603</name>
</gene>
<organism evidence="8 9">
    <name type="scientific">Engystomops pustulosus</name>
    <name type="common">Tungara frog</name>
    <name type="synonym">Physalaemus pustulosus</name>
    <dbReference type="NCBI Taxonomy" id="76066"/>
    <lineage>
        <taxon>Eukaryota</taxon>
        <taxon>Metazoa</taxon>
        <taxon>Chordata</taxon>
        <taxon>Craniata</taxon>
        <taxon>Vertebrata</taxon>
        <taxon>Euteleostomi</taxon>
        <taxon>Amphibia</taxon>
        <taxon>Batrachia</taxon>
        <taxon>Anura</taxon>
        <taxon>Neobatrachia</taxon>
        <taxon>Hyloidea</taxon>
        <taxon>Leptodactylidae</taxon>
        <taxon>Leiuperinae</taxon>
        <taxon>Engystomops</taxon>
    </lineage>
</organism>
<evidence type="ECO:0000256" key="3">
    <source>
        <dbReference type="ARBA" id="ARBA00022692"/>
    </source>
</evidence>
<accession>A0AAV7BBJ8</accession>
<evidence type="ECO:0000313" key="9">
    <source>
        <dbReference type="Proteomes" id="UP000824782"/>
    </source>
</evidence>
<keyword evidence="9" id="KW-1185">Reference proteome</keyword>
<dbReference type="GO" id="GO:0016020">
    <property type="term" value="C:membrane"/>
    <property type="evidence" value="ECO:0007669"/>
    <property type="project" value="UniProtKB-SubCell"/>
</dbReference>
<keyword evidence="3 7" id="KW-0812">Transmembrane</keyword>
<dbReference type="Proteomes" id="UP000824782">
    <property type="component" value="Unassembled WGS sequence"/>
</dbReference>
<evidence type="ECO:0000256" key="1">
    <source>
        <dbReference type="ARBA" id="ARBA00004370"/>
    </source>
</evidence>
<comment type="similarity">
    <text evidence="2">Belongs to the CD225/Dispanin family.</text>
</comment>
<dbReference type="PANTHER" id="PTHR14948:SF46">
    <property type="entry name" value="DISPANIN SUBFAMILY A MEMBER 2B-LIKE-RELATED"/>
    <property type="match status" value="1"/>
</dbReference>
<evidence type="ECO:0000313" key="8">
    <source>
        <dbReference type="EMBL" id="KAG8569944.1"/>
    </source>
</evidence>
<protein>
    <recommendedName>
        <fullName evidence="10">Interferon-induced transmembrane protein</fullName>
    </recommendedName>
</protein>
<evidence type="ECO:0000256" key="2">
    <source>
        <dbReference type="ARBA" id="ARBA00006843"/>
    </source>
</evidence>